<dbReference type="PANTHER" id="PTHR42932">
    <property type="entry name" value="GENERAL STRESS PROTEIN 20U"/>
    <property type="match status" value="1"/>
</dbReference>
<gene>
    <name evidence="4" type="ORF">PH603_11715</name>
</gene>
<feature type="domain" description="Ferritin/DPS" evidence="3">
    <location>
        <begin position="25"/>
        <end position="160"/>
    </location>
</feature>
<evidence type="ECO:0000259" key="3">
    <source>
        <dbReference type="Pfam" id="PF00210"/>
    </source>
</evidence>
<sequence>MSPKTTKKSATVKAIVASPAVVDDLKVILAETVQLYILTYNVHWNVTGPLFQPVHLLTETQYTEIALAVDEVAERIRTLGQKAPAGFKVYQKLGSIADGDENASAEDMVKSLVAAHAHLAARIRPVIGKAAEVHDEVTAGLLTDRLQAHEKAGWMLGAMLA</sequence>
<dbReference type="KEGG" id="gso:PH603_11715"/>
<dbReference type="Proteomes" id="UP001217500">
    <property type="component" value="Chromosome"/>
</dbReference>
<reference evidence="4" key="1">
    <citation type="submission" date="2023-01" db="EMBL/GenBank/DDBJ databases">
        <title>The genome sequence of Kordiimonadaceae bacterium 6D33.</title>
        <authorList>
            <person name="Liu Y."/>
        </authorList>
    </citation>
    <scope>NUCLEOTIDE SEQUENCE</scope>
    <source>
        <strain evidence="4">6D33</strain>
    </source>
</reference>
<organism evidence="4 5">
    <name type="scientific">Gimibacter soli</name>
    <dbReference type="NCBI Taxonomy" id="3024400"/>
    <lineage>
        <taxon>Bacteria</taxon>
        <taxon>Pseudomonadati</taxon>
        <taxon>Pseudomonadota</taxon>
        <taxon>Alphaproteobacteria</taxon>
        <taxon>Kordiimonadales</taxon>
        <taxon>Temperatibacteraceae</taxon>
        <taxon>Gimibacter</taxon>
    </lineage>
</organism>
<dbReference type="PROSITE" id="PS00818">
    <property type="entry name" value="DPS_1"/>
    <property type="match status" value="1"/>
</dbReference>
<evidence type="ECO:0000256" key="2">
    <source>
        <dbReference type="RuleBase" id="RU003875"/>
    </source>
</evidence>
<dbReference type="PIRSF" id="PIRSF005900">
    <property type="entry name" value="Dps"/>
    <property type="match status" value="1"/>
</dbReference>
<proteinExistence type="inferred from homology"/>
<comment type="similarity">
    <text evidence="1 2">Belongs to the Dps family.</text>
</comment>
<keyword evidence="5" id="KW-1185">Reference proteome</keyword>
<dbReference type="AlphaFoldDB" id="A0AAE9XLM7"/>
<dbReference type="RefSeq" id="WP_289502714.1">
    <property type="nucleotide sequence ID" value="NZ_CP116805.1"/>
</dbReference>
<dbReference type="GO" id="GO:0008199">
    <property type="term" value="F:ferric iron binding"/>
    <property type="evidence" value="ECO:0007669"/>
    <property type="project" value="InterPro"/>
</dbReference>
<name>A0AAE9XLM7_9PROT</name>
<dbReference type="InterPro" id="IPR002177">
    <property type="entry name" value="DPS_DNA-bd"/>
</dbReference>
<dbReference type="PANTHER" id="PTHR42932:SF3">
    <property type="entry name" value="DNA PROTECTION DURING STARVATION PROTEIN"/>
    <property type="match status" value="1"/>
</dbReference>
<dbReference type="Pfam" id="PF00210">
    <property type="entry name" value="Ferritin"/>
    <property type="match status" value="1"/>
</dbReference>
<evidence type="ECO:0000313" key="5">
    <source>
        <dbReference type="Proteomes" id="UP001217500"/>
    </source>
</evidence>
<protein>
    <submittedName>
        <fullName evidence="4">DNA starvation/stationary phase protection protein</fullName>
    </submittedName>
</protein>
<dbReference type="SUPFAM" id="SSF47240">
    <property type="entry name" value="Ferritin-like"/>
    <property type="match status" value="1"/>
</dbReference>
<dbReference type="Gene3D" id="1.20.1260.10">
    <property type="match status" value="1"/>
</dbReference>
<dbReference type="InterPro" id="IPR012347">
    <property type="entry name" value="Ferritin-like"/>
</dbReference>
<evidence type="ECO:0000256" key="1">
    <source>
        <dbReference type="ARBA" id="ARBA00009497"/>
    </source>
</evidence>
<dbReference type="InterPro" id="IPR008331">
    <property type="entry name" value="Ferritin_DPS_dom"/>
</dbReference>
<dbReference type="GO" id="GO:0016722">
    <property type="term" value="F:oxidoreductase activity, acting on metal ions"/>
    <property type="evidence" value="ECO:0007669"/>
    <property type="project" value="InterPro"/>
</dbReference>
<dbReference type="InterPro" id="IPR009078">
    <property type="entry name" value="Ferritin-like_SF"/>
</dbReference>
<dbReference type="PRINTS" id="PR01346">
    <property type="entry name" value="HELNAPAPROT"/>
</dbReference>
<dbReference type="InterPro" id="IPR023188">
    <property type="entry name" value="DPS_DNA-bd_CS"/>
</dbReference>
<evidence type="ECO:0000313" key="4">
    <source>
        <dbReference type="EMBL" id="WCL53202.1"/>
    </source>
</evidence>
<dbReference type="CDD" id="cd01043">
    <property type="entry name" value="DPS"/>
    <property type="match status" value="1"/>
</dbReference>
<dbReference type="EMBL" id="CP116805">
    <property type="protein sequence ID" value="WCL53202.1"/>
    <property type="molecule type" value="Genomic_DNA"/>
</dbReference>
<accession>A0AAE9XLM7</accession>
<dbReference type="PROSITE" id="PS00819">
    <property type="entry name" value="DPS_2"/>
    <property type="match status" value="1"/>
</dbReference>